<dbReference type="PANTHER" id="PTHR30097:SF4">
    <property type="entry name" value="SLR6042 PROTEIN"/>
    <property type="match status" value="1"/>
</dbReference>
<name>A0ABV9W831_9ACTN</name>
<evidence type="ECO:0000256" key="2">
    <source>
        <dbReference type="SAM" id="Phobius"/>
    </source>
</evidence>
<dbReference type="PANTHER" id="PTHR30097">
    <property type="entry name" value="CATION EFFLUX SYSTEM PROTEIN CUSB"/>
    <property type="match status" value="1"/>
</dbReference>
<gene>
    <name evidence="4" type="ORF">ACFPIJ_42515</name>
</gene>
<feature type="transmembrane region" description="Helical" evidence="2">
    <location>
        <begin position="21"/>
        <end position="42"/>
    </location>
</feature>
<dbReference type="EMBL" id="JBHSIU010000066">
    <property type="protein sequence ID" value="MFC5004489.1"/>
    <property type="molecule type" value="Genomic_DNA"/>
</dbReference>
<reference evidence="5" key="1">
    <citation type="journal article" date="2019" name="Int. J. Syst. Evol. Microbiol.">
        <title>The Global Catalogue of Microorganisms (GCM) 10K type strain sequencing project: providing services to taxonomists for standard genome sequencing and annotation.</title>
        <authorList>
            <consortium name="The Broad Institute Genomics Platform"/>
            <consortium name="The Broad Institute Genome Sequencing Center for Infectious Disease"/>
            <person name="Wu L."/>
            <person name="Ma J."/>
        </authorList>
    </citation>
    <scope>NUCLEOTIDE SEQUENCE [LARGE SCALE GENOMIC DNA]</scope>
    <source>
        <strain evidence="5">CGMCC 4.7152</strain>
    </source>
</reference>
<dbReference type="Proteomes" id="UP001595912">
    <property type="component" value="Unassembled WGS sequence"/>
</dbReference>
<evidence type="ECO:0000256" key="1">
    <source>
        <dbReference type="ARBA" id="ARBA00022448"/>
    </source>
</evidence>
<organism evidence="4 5">
    <name type="scientific">Dactylosporangium cerinum</name>
    <dbReference type="NCBI Taxonomy" id="1434730"/>
    <lineage>
        <taxon>Bacteria</taxon>
        <taxon>Bacillati</taxon>
        <taxon>Actinomycetota</taxon>
        <taxon>Actinomycetes</taxon>
        <taxon>Micromonosporales</taxon>
        <taxon>Micromonosporaceae</taxon>
        <taxon>Dactylosporangium</taxon>
    </lineage>
</organism>
<dbReference type="Gene3D" id="1.10.101.10">
    <property type="entry name" value="PGBD-like superfamily/PGBD"/>
    <property type="match status" value="1"/>
</dbReference>
<protein>
    <submittedName>
        <fullName evidence="4">Peptidoglycan-binding protein</fullName>
    </submittedName>
</protein>
<keyword evidence="1" id="KW-0813">Transport</keyword>
<comment type="caution">
    <text evidence="4">The sequence shown here is derived from an EMBL/GenBank/DDBJ whole genome shotgun (WGS) entry which is preliminary data.</text>
</comment>
<dbReference type="InterPro" id="IPR002477">
    <property type="entry name" value="Peptidoglycan-bd-like"/>
</dbReference>
<accession>A0ABV9W831</accession>
<dbReference type="RefSeq" id="WP_380124441.1">
    <property type="nucleotide sequence ID" value="NZ_JBHSIU010000066.1"/>
</dbReference>
<dbReference type="Pfam" id="PF01471">
    <property type="entry name" value="PG_binding_1"/>
    <property type="match status" value="1"/>
</dbReference>
<dbReference type="InterPro" id="IPR036365">
    <property type="entry name" value="PGBD-like_sf"/>
</dbReference>
<evidence type="ECO:0000259" key="3">
    <source>
        <dbReference type="Pfam" id="PF01471"/>
    </source>
</evidence>
<evidence type="ECO:0000313" key="5">
    <source>
        <dbReference type="Proteomes" id="UP001595912"/>
    </source>
</evidence>
<sequence length="368" mass="37903">MSETTDSTPGRRAVRRRARGRATAVVGAVVLVGVAAVAAVGLGGRRPGTPSVANLPAGTAQVTRETMQDTNEVAGDLGYGAPIVLAGRIPGTITGVPLAGDVITRGQPLYRVDNGPIVVMYGDVVAYRPLGTGTRGPDVRQLEANLQALGYAGFTVDDLFTASTGTAVRRWQKDLGLTQTGAVEQGRVLFAAGPVRVDSVTASVDGSTGGGEHEVLKYTGTTRLVTVRLDVADQRLARKGADVQIRLPDGKQVPGRIDRVYTVIQPANTSDGPPETKVETLVVLNDPNAAAGVEAAVVNVVFTAAERKDVLTVPIAALVALAEGGYGVEVIEGGTTRYVRVETGLFAGGRVEISGDGLTAGMTVGMPA</sequence>
<keyword evidence="2" id="KW-0812">Transmembrane</keyword>
<keyword evidence="2" id="KW-1133">Transmembrane helix</keyword>
<keyword evidence="2" id="KW-0472">Membrane</keyword>
<dbReference type="InterPro" id="IPR051909">
    <property type="entry name" value="MFP_Cation_Efflux"/>
</dbReference>
<dbReference type="InterPro" id="IPR036366">
    <property type="entry name" value="PGBDSf"/>
</dbReference>
<evidence type="ECO:0000313" key="4">
    <source>
        <dbReference type="EMBL" id="MFC5004489.1"/>
    </source>
</evidence>
<dbReference type="SUPFAM" id="SSF47090">
    <property type="entry name" value="PGBD-like"/>
    <property type="match status" value="1"/>
</dbReference>
<feature type="domain" description="Peptidoglycan binding-like" evidence="3">
    <location>
        <begin position="135"/>
        <end position="183"/>
    </location>
</feature>
<proteinExistence type="predicted"/>
<dbReference type="Gene3D" id="2.40.420.20">
    <property type="match status" value="1"/>
</dbReference>
<keyword evidence="5" id="KW-1185">Reference proteome</keyword>